<dbReference type="SUPFAM" id="SSF51735">
    <property type="entry name" value="NAD(P)-binding Rossmann-fold domains"/>
    <property type="match status" value="1"/>
</dbReference>
<name>A0A6J6GRC9_9ZZZZ</name>
<proteinExistence type="inferred from homology"/>
<protein>
    <submittedName>
        <fullName evidence="3">Unannotated protein</fullName>
    </submittedName>
</protein>
<sequence length="256" mass="26905">MAITIDFSGQVALITGGTKGVGRGIAQRFADAGAQVVVCARTIPEGLPPEWAAYPADLREFDQAEALIDQIVARFGTLDILVNNAGGSPPSDTSNVSANFSQKIVAVNLFTAMWCSQVANRHMQSQINGGAIINIGSVSAVRPAPTVAAYGAAKAGLVNYTQTTGQEWLPKVRVNLVTVGMVRTELAHLHYGDEEGVRRTGSQIPIGRLAESTEIGDVCVFLASPLAAYVSGASIEAHGGGDWPPFLDTPFRNTGR</sequence>
<evidence type="ECO:0000256" key="2">
    <source>
        <dbReference type="ARBA" id="ARBA00023002"/>
    </source>
</evidence>
<gene>
    <name evidence="3" type="ORF">UFOPK1820_00914</name>
</gene>
<dbReference type="PANTHER" id="PTHR43639">
    <property type="entry name" value="OXIDOREDUCTASE, SHORT-CHAIN DEHYDROGENASE/REDUCTASE FAMILY (AFU_ORTHOLOGUE AFUA_5G02870)"/>
    <property type="match status" value="1"/>
</dbReference>
<evidence type="ECO:0000256" key="1">
    <source>
        <dbReference type="ARBA" id="ARBA00006484"/>
    </source>
</evidence>
<dbReference type="InterPro" id="IPR036291">
    <property type="entry name" value="NAD(P)-bd_dom_sf"/>
</dbReference>
<dbReference type="AlphaFoldDB" id="A0A6J6GRC9"/>
<dbReference type="PROSITE" id="PS00061">
    <property type="entry name" value="ADH_SHORT"/>
    <property type="match status" value="1"/>
</dbReference>
<keyword evidence="2" id="KW-0560">Oxidoreductase</keyword>
<dbReference type="Gene3D" id="3.40.50.720">
    <property type="entry name" value="NAD(P)-binding Rossmann-like Domain"/>
    <property type="match status" value="1"/>
</dbReference>
<evidence type="ECO:0000313" key="3">
    <source>
        <dbReference type="EMBL" id="CAB4603686.1"/>
    </source>
</evidence>
<dbReference type="Pfam" id="PF13561">
    <property type="entry name" value="adh_short_C2"/>
    <property type="match status" value="1"/>
</dbReference>
<dbReference type="CDD" id="cd05233">
    <property type="entry name" value="SDR_c"/>
    <property type="match status" value="1"/>
</dbReference>
<reference evidence="3" key="1">
    <citation type="submission" date="2020-05" db="EMBL/GenBank/DDBJ databases">
        <authorList>
            <person name="Chiriac C."/>
            <person name="Salcher M."/>
            <person name="Ghai R."/>
            <person name="Kavagutti S V."/>
        </authorList>
    </citation>
    <scope>NUCLEOTIDE SEQUENCE</scope>
</reference>
<dbReference type="NCBIfam" id="NF005893">
    <property type="entry name" value="PRK07856.1"/>
    <property type="match status" value="1"/>
</dbReference>
<dbReference type="PANTHER" id="PTHR43639:SF1">
    <property type="entry name" value="SHORT-CHAIN DEHYDROGENASE_REDUCTASE FAMILY PROTEIN"/>
    <property type="match status" value="1"/>
</dbReference>
<dbReference type="InterPro" id="IPR020904">
    <property type="entry name" value="Sc_DH/Rdtase_CS"/>
</dbReference>
<accession>A0A6J6GRC9</accession>
<dbReference type="FunFam" id="3.40.50.720:FF:000084">
    <property type="entry name" value="Short-chain dehydrogenase reductase"/>
    <property type="match status" value="1"/>
</dbReference>
<organism evidence="3">
    <name type="scientific">freshwater metagenome</name>
    <dbReference type="NCBI Taxonomy" id="449393"/>
    <lineage>
        <taxon>unclassified sequences</taxon>
        <taxon>metagenomes</taxon>
        <taxon>ecological metagenomes</taxon>
    </lineage>
</organism>
<comment type="similarity">
    <text evidence="1">Belongs to the short-chain dehydrogenases/reductases (SDR) family.</text>
</comment>
<dbReference type="InterPro" id="IPR002347">
    <property type="entry name" value="SDR_fam"/>
</dbReference>
<dbReference type="EMBL" id="CAEZUK010000144">
    <property type="protein sequence ID" value="CAB4603686.1"/>
    <property type="molecule type" value="Genomic_DNA"/>
</dbReference>
<dbReference type="PRINTS" id="PR00080">
    <property type="entry name" value="SDRFAMILY"/>
</dbReference>
<dbReference type="PRINTS" id="PR00081">
    <property type="entry name" value="GDHRDH"/>
</dbReference>
<dbReference type="GO" id="GO:0016491">
    <property type="term" value="F:oxidoreductase activity"/>
    <property type="evidence" value="ECO:0007669"/>
    <property type="project" value="UniProtKB-KW"/>
</dbReference>